<protein>
    <submittedName>
        <fullName evidence="2">Uncharacterized protein</fullName>
    </submittedName>
</protein>
<dbReference type="OrthoDB" id="6123050at2759"/>
<feature type="coiled-coil region" evidence="1">
    <location>
        <begin position="316"/>
        <end position="360"/>
    </location>
</feature>
<evidence type="ECO:0000256" key="1">
    <source>
        <dbReference type="SAM" id="Coils"/>
    </source>
</evidence>
<keyword evidence="3" id="KW-1185">Reference proteome</keyword>
<dbReference type="Proteomes" id="UP000507470">
    <property type="component" value="Unassembled WGS sequence"/>
</dbReference>
<reference evidence="2 3" key="1">
    <citation type="submission" date="2020-06" db="EMBL/GenBank/DDBJ databases">
        <authorList>
            <person name="Li R."/>
            <person name="Bekaert M."/>
        </authorList>
    </citation>
    <scope>NUCLEOTIDE SEQUENCE [LARGE SCALE GENOMIC DNA]</scope>
    <source>
        <strain evidence="3">wild</strain>
    </source>
</reference>
<dbReference type="AlphaFoldDB" id="A0A6J8E3G5"/>
<gene>
    <name evidence="2" type="ORF">MCOR_47375</name>
</gene>
<accession>A0A6J8E3G5</accession>
<evidence type="ECO:0000313" key="3">
    <source>
        <dbReference type="Proteomes" id="UP000507470"/>
    </source>
</evidence>
<dbReference type="EMBL" id="CACVKT020008351">
    <property type="protein sequence ID" value="CAC5414608.1"/>
    <property type="molecule type" value="Genomic_DNA"/>
</dbReference>
<evidence type="ECO:0000313" key="2">
    <source>
        <dbReference type="EMBL" id="CAC5414608.1"/>
    </source>
</evidence>
<organism evidence="2 3">
    <name type="scientific">Mytilus coruscus</name>
    <name type="common">Sea mussel</name>
    <dbReference type="NCBI Taxonomy" id="42192"/>
    <lineage>
        <taxon>Eukaryota</taxon>
        <taxon>Metazoa</taxon>
        <taxon>Spiralia</taxon>
        <taxon>Lophotrochozoa</taxon>
        <taxon>Mollusca</taxon>
        <taxon>Bivalvia</taxon>
        <taxon>Autobranchia</taxon>
        <taxon>Pteriomorphia</taxon>
        <taxon>Mytilida</taxon>
        <taxon>Mytiloidea</taxon>
        <taxon>Mytilidae</taxon>
        <taxon>Mytilinae</taxon>
        <taxon>Mytilus</taxon>
    </lineage>
</organism>
<sequence>MKIVHVDHLKRVEGDGIENQLLNVDSSFKTLFESESQESNDTEIEPIDTFLVTDILWLDADVLDYDEEEMDQEISVMNQGGDMNESDKATCKRRHDIKTHLSRIHGIHDKLTLETSVAKINKVVQDNRGFIDPGFWIYKNRMDQPATPTTSASTIICTSSTPTVSRTPACVLSPVTSAPVLSTMSASLSVSTLPSCPASAPTPSASLVASSLANTADDSDGPQFTVSIPARKPATTITLEEYRQRPHSASSDTSLLSSRSLDTSLGILPLLFNLPVLRPPARFTPFVVPPIPKGEEELEEYVAYLCNAIDCIGRTRKVAKDRLESIRKEGTRLERERQERRTVEAENRRLRTQLAELKSRDNLFPGYGTITLKISCAILSIRVV</sequence>
<keyword evidence="1" id="KW-0175">Coiled coil</keyword>
<proteinExistence type="predicted"/>
<name>A0A6J8E3G5_MYTCO</name>